<evidence type="ECO:0000256" key="4">
    <source>
        <dbReference type="ARBA" id="ARBA00023004"/>
    </source>
</evidence>
<dbReference type="GO" id="GO:0004497">
    <property type="term" value="F:monooxygenase activity"/>
    <property type="evidence" value="ECO:0007669"/>
    <property type="project" value="InterPro"/>
</dbReference>
<dbReference type="SUPFAM" id="SSF48264">
    <property type="entry name" value="Cytochrome P450"/>
    <property type="match status" value="1"/>
</dbReference>
<evidence type="ECO:0000256" key="2">
    <source>
        <dbReference type="ARBA" id="ARBA00022617"/>
    </source>
</evidence>
<dbReference type="GO" id="GO:0016705">
    <property type="term" value="F:oxidoreductase activity, acting on paired donors, with incorporation or reduction of molecular oxygen"/>
    <property type="evidence" value="ECO:0007669"/>
    <property type="project" value="InterPro"/>
</dbReference>
<dbReference type="PRINTS" id="PR00463">
    <property type="entry name" value="EP450I"/>
</dbReference>
<feature type="binding site" description="axial binding residue" evidence="5">
    <location>
        <position position="471"/>
    </location>
    <ligand>
        <name>heme</name>
        <dbReference type="ChEBI" id="CHEBI:30413"/>
    </ligand>
    <ligandPart>
        <name>Fe</name>
        <dbReference type="ChEBI" id="CHEBI:18248"/>
    </ligandPart>
</feature>
<dbReference type="Proteomes" id="UP000826661">
    <property type="component" value="Chromosome III"/>
</dbReference>
<name>A0A8G0LCV2_9HYPO</name>
<dbReference type="EMBL" id="CP075866">
    <property type="protein sequence ID" value="QYT00014.1"/>
    <property type="molecule type" value="Genomic_DNA"/>
</dbReference>
<evidence type="ECO:0000313" key="7">
    <source>
        <dbReference type="Proteomes" id="UP000826661"/>
    </source>
</evidence>
<dbReference type="GO" id="GO:0005506">
    <property type="term" value="F:iron ion binding"/>
    <property type="evidence" value="ECO:0007669"/>
    <property type="project" value="InterPro"/>
</dbReference>
<organism evidence="6 7">
    <name type="scientific">Trichoderma simmonsii</name>
    <dbReference type="NCBI Taxonomy" id="1491479"/>
    <lineage>
        <taxon>Eukaryota</taxon>
        <taxon>Fungi</taxon>
        <taxon>Dikarya</taxon>
        <taxon>Ascomycota</taxon>
        <taxon>Pezizomycotina</taxon>
        <taxon>Sordariomycetes</taxon>
        <taxon>Hypocreomycetidae</taxon>
        <taxon>Hypocreales</taxon>
        <taxon>Hypocreaceae</taxon>
        <taxon>Trichoderma</taxon>
    </lineage>
</organism>
<evidence type="ECO:0000313" key="6">
    <source>
        <dbReference type="EMBL" id="QYT00014.1"/>
    </source>
</evidence>
<protein>
    <submittedName>
        <fullName evidence="6">Cytochrome P450 3A24</fullName>
    </submittedName>
</protein>
<dbReference type="InterPro" id="IPR036396">
    <property type="entry name" value="Cyt_P450_sf"/>
</dbReference>
<dbReference type="GO" id="GO:0020037">
    <property type="term" value="F:heme binding"/>
    <property type="evidence" value="ECO:0007669"/>
    <property type="project" value="InterPro"/>
</dbReference>
<evidence type="ECO:0000256" key="1">
    <source>
        <dbReference type="ARBA" id="ARBA00010617"/>
    </source>
</evidence>
<reference evidence="6 7" key="1">
    <citation type="journal article" date="2021" name="BMC Genomics">
        <title>Telomere-to-telomere genome assembly of asparaginase-producing Trichoderma simmonsii.</title>
        <authorList>
            <person name="Chung D."/>
            <person name="Kwon Y.M."/>
            <person name="Yang Y."/>
        </authorList>
    </citation>
    <scope>NUCLEOTIDE SEQUENCE [LARGE SCALE GENOMIC DNA]</scope>
    <source>
        <strain evidence="6 7">GH-Sj1</strain>
    </source>
</reference>
<sequence>MLLGVYALLFVLLTIYIANKVYLSPLSKIPASHWSARFSPIWSLWVRYRGTELSELVKAHRKHGPIVQVGPHDISISSYQDGIRKVYDAGFGKPSQFYSFFNYYGNQNAFTSLDGRAHGLRRRRSAALYSKAALMESHQMHNISIKIMYTDLYPLLNRAAASGVQADALDISYRLCSDYISSFLLGYGNGTAYLSQEQKYINEWRFHYDNYSCHECFFPQEMPFLYNILKNVGIDLLPRSYWTSKKFLETWLRKMESKADETIRQRSKLKHSIPPENQPVVYETIKLAVKKDSPHLDEQTQQAEIGSEMFDHISASREVLGLVLSYTFWHLAQNPHAQRRVREELIEAGIDLTSAPKLADYSTDLSTALPVALGKLKFLEAVIQESLRMRPTSTPLPRITPSDRAVSIAGIDNIPPNTRVNAFQWFVHRDPTKWDRVDEWIPERWLGREHVSKKDRREDVLWALASGPRICLGSNWTYYAMRYIIAVTCFNFEFEALSGKPRNCWPGSSQDLLPIKIKSLIASENEDIKREIA</sequence>
<evidence type="ECO:0000256" key="5">
    <source>
        <dbReference type="PIRSR" id="PIRSR602401-1"/>
    </source>
</evidence>
<proteinExistence type="inferred from homology"/>
<accession>A0A8G0LCV2</accession>
<dbReference type="PANTHER" id="PTHR24305:SF166">
    <property type="entry name" value="CYTOCHROME P450 12A4, MITOCHONDRIAL-RELATED"/>
    <property type="match status" value="1"/>
</dbReference>
<comment type="similarity">
    <text evidence="1">Belongs to the cytochrome P450 family.</text>
</comment>
<comment type="cofactor">
    <cofactor evidence="5">
        <name>heme</name>
        <dbReference type="ChEBI" id="CHEBI:30413"/>
    </cofactor>
</comment>
<keyword evidence="3 5" id="KW-0479">Metal-binding</keyword>
<dbReference type="InterPro" id="IPR001128">
    <property type="entry name" value="Cyt_P450"/>
</dbReference>
<dbReference type="AlphaFoldDB" id="A0A8G0LCV2"/>
<keyword evidence="4 5" id="KW-0408">Iron</keyword>
<evidence type="ECO:0000256" key="3">
    <source>
        <dbReference type="ARBA" id="ARBA00022723"/>
    </source>
</evidence>
<gene>
    <name evidence="6" type="ORF">H0G86_007125</name>
</gene>
<dbReference type="Gene3D" id="1.10.630.10">
    <property type="entry name" value="Cytochrome P450"/>
    <property type="match status" value="1"/>
</dbReference>
<keyword evidence="2 5" id="KW-0349">Heme</keyword>
<dbReference type="InterPro" id="IPR050121">
    <property type="entry name" value="Cytochrome_P450_monoxygenase"/>
</dbReference>
<dbReference type="InterPro" id="IPR002401">
    <property type="entry name" value="Cyt_P450_E_grp-I"/>
</dbReference>
<dbReference type="Pfam" id="PF00067">
    <property type="entry name" value="p450"/>
    <property type="match status" value="1"/>
</dbReference>
<dbReference type="PANTHER" id="PTHR24305">
    <property type="entry name" value="CYTOCHROME P450"/>
    <property type="match status" value="1"/>
</dbReference>
<keyword evidence="7" id="KW-1185">Reference proteome</keyword>